<keyword evidence="3" id="KW-1185">Reference proteome</keyword>
<dbReference type="InterPro" id="IPR019446">
    <property type="entry name" value="BMT5-like"/>
</dbReference>
<feature type="non-terminal residue" evidence="2">
    <location>
        <position position="189"/>
    </location>
</feature>
<protein>
    <recommendedName>
        <fullName evidence="1">25S rRNA (uridine-N(3))-methyltransferase BMT5-like domain-containing protein</fullName>
    </recommendedName>
</protein>
<dbReference type="Pfam" id="PF10354">
    <property type="entry name" value="BMT5-like"/>
    <property type="match status" value="1"/>
</dbReference>
<evidence type="ECO:0000313" key="2">
    <source>
        <dbReference type="EMBL" id="KAF2087613.1"/>
    </source>
</evidence>
<name>A0A9P4M070_9PEZI</name>
<sequence length="189" mass="21135">PKDQHSEPTIPFDPNDSILLVGEGDFSFAKSIVDHHGCANVLATSYDTRTSLEAKYPQAAEHIAYIEGEGEQTVLCGVDATKLGQGAAQKEVRREKWDRIVFNFPHTGGKSTDVNRQVRYNQELLVSFFTAAVPLLSDEGTIIVTLFEGEPYTLWNIRDLARHVGLKVQRSFKFQADAYPDYHHARTLG</sequence>
<comment type="caution">
    <text evidence="2">The sequence shown here is derived from an EMBL/GenBank/DDBJ whole genome shotgun (WGS) entry which is preliminary data.</text>
</comment>
<dbReference type="Proteomes" id="UP000799776">
    <property type="component" value="Unassembled WGS sequence"/>
</dbReference>
<feature type="non-terminal residue" evidence="2">
    <location>
        <position position="1"/>
    </location>
</feature>
<evidence type="ECO:0000313" key="3">
    <source>
        <dbReference type="Proteomes" id="UP000799776"/>
    </source>
</evidence>
<dbReference type="InterPro" id="IPR029063">
    <property type="entry name" value="SAM-dependent_MTases_sf"/>
</dbReference>
<dbReference type="EMBL" id="ML978719">
    <property type="protein sequence ID" value="KAF2087613.1"/>
    <property type="molecule type" value="Genomic_DNA"/>
</dbReference>
<evidence type="ECO:0000259" key="1">
    <source>
        <dbReference type="Pfam" id="PF10354"/>
    </source>
</evidence>
<dbReference type="PANTHER" id="PTHR11538">
    <property type="entry name" value="PHENYLALANYL-TRNA SYNTHETASE"/>
    <property type="match status" value="1"/>
</dbReference>
<dbReference type="GO" id="GO:0070042">
    <property type="term" value="F:rRNA (uridine-N3-)-methyltransferase activity"/>
    <property type="evidence" value="ECO:0007669"/>
    <property type="project" value="InterPro"/>
</dbReference>
<dbReference type="GO" id="GO:0005737">
    <property type="term" value="C:cytoplasm"/>
    <property type="evidence" value="ECO:0007669"/>
    <property type="project" value="TreeGrafter"/>
</dbReference>
<feature type="domain" description="25S rRNA (uridine-N(3))-methyltransferase BMT5-like" evidence="1">
    <location>
        <begin position="19"/>
        <end position="186"/>
    </location>
</feature>
<dbReference type="GO" id="GO:0070475">
    <property type="term" value="P:rRNA base methylation"/>
    <property type="evidence" value="ECO:0007669"/>
    <property type="project" value="InterPro"/>
</dbReference>
<dbReference type="OrthoDB" id="273345at2759"/>
<reference evidence="2" key="1">
    <citation type="journal article" date="2020" name="Stud. Mycol.">
        <title>101 Dothideomycetes genomes: a test case for predicting lifestyles and emergence of pathogens.</title>
        <authorList>
            <person name="Haridas S."/>
            <person name="Albert R."/>
            <person name="Binder M."/>
            <person name="Bloem J."/>
            <person name="Labutti K."/>
            <person name="Salamov A."/>
            <person name="Andreopoulos B."/>
            <person name="Baker S."/>
            <person name="Barry K."/>
            <person name="Bills G."/>
            <person name="Bluhm B."/>
            <person name="Cannon C."/>
            <person name="Castanera R."/>
            <person name="Culley D."/>
            <person name="Daum C."/>
            <person name="Ezra D."/>
            <person name="Gonzalez J."/>
            <person name="Henrissat B."/>
            <person name="Kuo A."/>
            <person name="Liang C."/>
            <person name="Lipzen A."/>
            <person name="Lutzoni F."/>
            <person name="Magnuson J."/>
            <person name="Mondo S."/>
            <person name="Nolan M."/>
            <person name="Ohm R."/>
            <person name="Pangilinan J."/>
            <person name="Park H.-J."/>
            <person name="Ramirez L."/>
            <person name="Alfaro M."/>
            <person name="Sun H."/>
            <person name="Tritt A."/>
            <person name="Yoshinaga Y."/>
            <person name="Zwiers L.-H."/>
            <person name="Turgeon B."/>
            <person name="Goodwin S."/>
            <person name="Spatafora J."/>
            <person name="Crous P."/>
            <person name="Grigoriev I."/>
        </authorList>
    </citation>
    <scope>NUCLEOTIDE SEQUENCE</scope>
    <source>
        <strain evidence="2">CBS 121410</strain>
    </source>
</reference>
<dbReference type="AlphaFoldDB" id="A0A9P4M070"/>
<dbReference type="PANTHER" id="PTHR11538:SF26">
    <property type="entry name" value="FERREDOXIN-FOLD ANTICODON-BINDING DOMAIN-CONTAINING PROTEIN 1"/>
    <property type="match status" value="1"/>
</dbReference>
<proteinExistence type="predicted"/>
<organism evidence="2 3">
    <name type="scientific">Saccharata proteae CBS 121410</name>
    <dbReference type="NCBI Taxonomy" id="1314787"/>
    <lineage>
        <taxon>Eukaryota</taxon>
        <taxon>Fungi</taxon>
        <taxon>Dikarya</taxon>
        <taxon>Ascomycota</taxon>
        <taxon>Pezizomycotina</taxon>
        <taxon>Dothideomycetes</taxon>
        <taxon>Dothideomycetes incertae sedis</taxon>
        <taxon>Botryosphaeriales</taxon>
        <taxon>Saccharataceae</taxon>
        <taxon>Saccharata</taxon>
    </lineage>
</organism>
<accession>A0A9P4M070</accession>
<gene>
    <name evidence="2" type="ORF">K490DRAFT_23684</name>
</gene>
<dbReference type="SUPFAM" id="SSF53335">
    <property type="entry name" value="S-adenosyl-L-methionine-dependent methyltransferases"/>
    <property type="match status" value="1"/>
</dbReference>